<dbReference type="Gene3D" id="1.10.443.10">
    <property type="entry name" value="Intergrase catalytic core"/>
    <property type="match status" value="1"/>
</dbReference>
<dbReference type="InterPro" id="IPR011010">
    <property type="entry name" value="DNA_brk_join_enz"/>
</dbReference>
<comment type="caution">
    <text evidence="3">The sequence shown here is derived from an EMBL/GenBank/DDBJ whole genome shotgun (WGS) entry which is preliminary data.</text>
</comment>
<dbReference type="GO" id="GO:0006310">
    <property type="term" value="P:DNA recombination"/>
    <property type="evidence" value="ECO:0007669"/>
    <property type="project" value="UniProtKB-KW"/>
</dbReference>
<accession>A0A7M3M9X6</accession>
<feature type="domain" description="Tyr recombinase" evidence="2">
    <location>
        <begin position="1"/>
        <end position="133"/>
    </location>
</feature>
<reference evidence="3 4" key="1">
    <citation type="submission" date="2018-06" db="EMBL/GenBank/DDBJ databases">
        <title>Complete genome of Desulfovibrio indonesiensis P37SLT.</title>
        <authorList>
            <person name="Crispim J.S."/>
            <person name="Vidigal P.M.P."/>
            <person name="Silva L.C.F."/>
            <person name="Laguardia C.N."/>
            <person name="Araujo L.C."/>
            <person name="Dias R.S."/>
            <person name="Sousa M.P."/>
            <person name="Paula S.O."/>
            <person name="Silva C."/>
        </authorList>
    </citation>
    <scope>NUCLEOTIDE SEQUENCE [LARGE SCALE GENOMIC DNA]</scope>
    <source>
        <strain evidence="3 4">P37SLT</strain>
    </source>
</reference>
<dbReference type="GO" id="GO:0003677">
    <property type="term" value="F:DNA binding"/>
    <property type="evidence" value="ECO:0007669"/>
    <property type="project" value="InterPro"/>
</dbReference>
<dbReference type="CDD" id="cd00397">
    <property type="entry name" value="DNA_BRE_C"/>
    <property type="match status" value="1"/>
</dbReference>
<dbReference type="SUPFAM" id="SSF56349">
    <property type="entry name" value="DNA breaking-rejoining enzymes"/>
    <property type="match status" value="1"/>
</dbReference>
<dbReference type="Proteomes" id="UP000448292">
    <property type="component" value="Unassembled WGS sequence"/>
</dbReference>
<gene>
    <name evidence="3" type="ORF">DPQ33_18060</name>
</gene>
<dbReference type="EMBL" id="QMIE01000031">
    <property type="protein sequence ID" value="TVM13875.1"/>
    <property type="molecule type" value="Genomic_DNA"/>
</dbReference>
<dbReference type="InterPro" id="IPR002104">
    <property type="entry name" value="Integrase_catalytic"/>
</dbReference>
<evidence type="ECO:0000256" key="1">
    <source>
        <dbReference type="ARBA" id="ARBA00023172"/>
    </source>
</evidence>
<proteinExistence type="predicted"/>
<evidence type="ECO:0000259" key="2">
    <source>
        <dbReference type="PROSITE" id="PS51898"/>
    </source>
</evidence>
<organism evidence="3 4">
    <name type="scientific">Oceanidesulfovibrio indonesiensis</name>
    <dbReference type="NCBI Taxonomy" id="54767"/>
    <lineage>
        <taxon>Bacteria</taxon>
        <taxon>Pseudomonadati</taxon>
        <taxon>Thermodesulfobacteriota</taxon>
        <taxon>Desulfovibrionia</taxon>
        <taxon>Desulfovibrionales</taxon>
        <taxon>Desulfovibrionaceae</taxon>
        <taxon>Oceanidesulfovibrio</taxon>
    </lineage>
</organism>
<keyword evidence="1" id="KW-0233">DNA recombination</keyword>
<evidence type="ECO:0000313" key="3">
    <source>
        <dbReference type="EMBL" id="TVM13875.1"/>
    </source>
</evidence>
<dbReference type="InterPro" id="IPR013762">
    <property type="entry name" value="Integrase-like_cat_sf"/>
</dbReference>
<dbReference type="PROSITE" id="PS51898">
    <property type="entry name" value="TYR_RECOMBINASE"/>
    <property type="match status" value="1"/>
</dbReference>
<dbReference type="AlphaFoldDB" id="A0A7M3M9X6"/>
<dbReference type="GO" id="GO:0015074">
    <property type="term" value="P:DNA integration"/>
    <property type="evidence" value="ECO:0007669"/>
    <property type="project" value="InterPro"/>
</dbReference>
<sequence length="133" mass="15259">MVRPGTIPRTPARHTSRYWLVYLFLRFTGARLGEIVQLDDSKDIDFRSSEVRIITLKRRGDAPKRMVPVPDKVISELATFLAAEPNRRGSIFKVDPKTLLRKSSGCRNIGRGDRWGYRQKVDPSSYDEAHQSD</sequence>
<name>A0A7M3M9X6_9BACT</name>
<keyword evidence="4" id="KW-1185">Reference proteome</keyword>
<dbReference type="OrthoDB" id="9814406at2"/>
<evidence type="ECO:0000313" key="4">
    <source>
        <dbReference type="Proteomes" id="UP000448292"/>
    </source>
</evidence>
<protein>
    <recommendedName>
        <fullName evidence="2">Tyr recombinase domain-containing protein</fullName>
    </recommendedName>
</protein>